<dbReference type="GeneID" id="55613049"/>
<dbReference type="RefSeq" id="YP_009842788.1">
    <property type="nucleotide sequence ID" value="NC_048743.1"/>
</dbReference>
<dbReference type="Proteomes" id="UP000288363">
    <property type="component" value="Segment"/>
</dbReference>
<keyword evidence="3" id="KW-1185">Reference proteome</keyword>
<protein>
    <submittedName>
        <fullName evidence="2">Uncharacterized protein</fullName>
    </submittedName>
</protein>
<organism evidence="2 3">
    <name type="scientific">Mycobacterium phage DrLupo</name>
    <dbReference type="NCBI Taxonomy" id="2499037"/>
    <lineage>
        <taxon>Viruses</taxon>
        <taxon>Duplodnaviria</taxon>
        <taxon>Heunggongvirae</taxon>
        <taxon>Uroviricota</taxon>
        <taxon>Caudoviricetes</taxon>
        <taxon>Barnyardvirus</taxon>
        <taxon>Barnyardvirus drlupo</taxon>
    </lineage>
</organism>
<evidence type="ECO:0000313" key="2">
    <source>
        <dbReference type="EMBL" id="AZS12626.1"/>
    </source>
</evidence>
<sequence>MRKLSRAEELRDISEQNTERNRAERQESRDAYDSMSEMERAYFDSDMH</sequence>
<reference evidence="2 3" key="1">
    <citation type="submission" date="2018-12" db="EMBL/GenBank/DDBJ databases">
        <authorList>
            <person name="Almail A."/>
            <person name="Dorhout K.E."/>
            <person name="Johnson J."/>
            <person name="Jorgensen H.J."/>
            <person name="Tolsma S."/>
            <person name="Garlena R.A."/>
            <person name="Russell D.A."/>
            <person name="Pope W.H."/>
            <person name="Jacobs-Sera D."/>
            <person name="Hatfull G.F."/>
        </authorList>
    </citation>
    <scope>NUCLEOTIDE SEQUENCE [LARGE SCALE GENOMIC DNA]</scope>
</reference>
<evidence type="ECO:0000313" key="3">
    <source>
        <dbReference type="Proteomes" id="UP000288363"/>
    </source>
</evidence>
<name>A0A3S9UQR4_9CAUD</name>
<proteinExistence type="predicted"/>
<dbReference type="EMBL" id="MK279909">
    <property type="protein sequence ID" value="AZS12626.1"/>
    <property type="molecule type" value="Genomic_DNA"/>
</dbReference>
<dbReference type="KEGG" id="vg:55613049"/>
<evidence type="ECO:0000256" key="1">
    <source>
        <dbReference type="SAM" id="MobiDB-lite"/>
    </source>
</evidence>
<accession>A0A3S9UQR4</accession>
<gene>
    <name evidence="2" type="primary">90</name>
    <name evidence="2" type="ORF">SEA_DRLUPO_90</name>
</gene>
<feature type="region of interest" description="Disordered" evidence="1">
    <location>
        <begin position="1"/>
        <end position="48"/>
    </location>
</feature>